<dbReference type="Pfam" id="PF05617">
    <property type="entry name" value="Prolamin_like"/>
    <property type="match status" value="1"/>
</dbReference>
<keyword evidence="1" id="KW-0732">Signal</keyword>
<keyword evidence="4" id="KW-1185">Reference proteome</keyword>
<feature type="domain" description="Prolamin-like" evidence="2">
    <location>
        <begin position="48"/>
        <end position="114"/>
    </location>
</feature>
<evidence type="ECO:0000313" key="4">
    <source>
        <dbReference type="Proteomes" id="UP001324115"/>
    </source>
</evidence>
<evidence type="ECO:0000313" key="3">
    <source>
        <dbReference type="EMBL" id="KAK4604564.1"/>
    </source>
</evidence>
<name>A0AAN7G910_QUERU</name>
<dbReference type="InterPro" id="IPR008502">
    <property type="entry name" value="Prolamin-like"/>
</dbReference>
<protein>
    <recommendedName>
        <fullName evidence="2">Prolamin-like domain-containing protein</fullName>
    </recommendedName>
</protein>
<reference evidence="3 4" key="1">
    <citation type="journal article" date="2023" name="G3 (Bethesda)">
        <title>A haplotype-resolved chromosome-scale genome for Quercus rubra L. provides insights into the genetics of adaptive traits for red oak species.</title>
        <authorList>
            <person name="Kapoor B."/>
            <person name="Jenkins J."/>
            <person name="Schmutz J."/>
            <person name="Zhebentyayeva T."/>
            <person name="Kuelheim C."/>
            <person name="Coggeshall M."/>
            <person name="Heim C."/>
            <person name="Lasky J.R."/>
            <person name="Leites L."/>
            <person name="Islam-Faridi N."/>
            <person name="Romero-Severson J."/>
            <person name="DeLeo V.L."/>
            <person name="Lucas S.M."/>
            <person name="Lazic D."/>
            <person name="Gailing O."/>
            <person name="Carlson J."/>
            <person name="Staton M."/>
        </authorList>
    </citation>
    <scope>NUCLEOTIDE SEQUENCE [LARGE SCALE GENOMIC DNA]</scope>
    <source>
        <strain evidence="3">Pseudo-F2</strain>
    </source>
</reference>
<dbReference type="AlphaFoldDB" id="A0AAN7G910"/>
<organism evidence="3 4">
    <name type="scientific">Quercus rubra</name>
    <name type="common">Northern red oak</name>
    <name type="synonym">Quercus borealis</name>
    <dbReference type="NCBI Taxonomy" id="3512"/>
    <lineage>
        <taxon>Eukaryota</taxon>
        <taxon>Viridiplantae</taxon>
        <taxon>Streptophyta</taxon>
        <taxon>Embryophyta</taxon>
        <taxon>Tracheophyta</taxon>
        <taxon>Spermatophyta</taxon>
        <taxon>Magnoliopsida</taxon>
        <taxon>eudicotyledons</taxon>
        <taxon>Gunneridae</taxon>
        <taxon>Pentapetalae</taxon>
        <taxon>rosids</taxon>
        <taxon>fabids</taxon>
        <taxon>Fagales</taxon>
        <taxon>Fagaceae</taxon>
        <taxon>Quercus</taxon>
    </lineage>
</organism>
<gene>
    <name evidence="3" type="ORF">RGQ29_012872</name>
</gene>
<comment type="caution">
    <text evidence="3">The sequence shown here is derived from an EMBL/GenBank/DDBJ whole genome shotgun (WGS) entry which is preliminary data.</text>
</comment>
<evidence type="ECO:0000259" key="2">
    <source>
        <dbReference type="Pfam" id="PF05617"/>
    </source>
</evidence>
<accession>A0AAN7G910</accession>
<proteinExistence type="predicted"/>
<dbReference type="EMBL" id="JAXUIC010000002">
    <property type="protein sequence ID" value="KAK4604564.1"/>
    <property type="molecule type" value="Genomic_DNA"/>
</dbReference>
<sequence length="118" mass="13956">MARCVTSSDDHEDQQWTPQRSYPCLHPRFPRSHVHPMALQPLEPKVKKCFSAFDDEGRTCMHEIYHAFWTRKHSFISLKPDCCQPIQEFDKYCASTVFARFEDPSLHHILRKYCAQIS</sequence>
<dbReference type="Proteomes" id="UP001324115">
    <property type="component" value="Unassembled WGS sequence"/>
</dbReference>
<evidence type="ECO:0000256" key="1">
    <source>
        <dbReference type="ARBA" id="ARBA00022729"/>
    </source>
</evidence>